<dbReference type="Proteomes" id="UP001064106">
    <property type="component" value="Unassembled WGS sequence"/>
</dbReference>
<dbReference type="InterPro" id="IPR031832">
    <property type="entry name" value="DUF4747"/>
</dbReference>
<keyword evidence="2" id="KW-1185">Reference proteome</keyword>
<organism evidence="1 2">
    <name type="scientific">Alloalcanivorax balearicus MACL04</name>
    <dbReference type="NCBI Taxonomy" id="1177182"/>
    <lineage>
        <taxon>Bacteria</taxon>
        <taxon>Pseudomonadati</taxon>
        <taxon>Pseudomonadota</taxon>
        <taxon>Gammaproteobacteria</taxon>
        <taxon>Oceanospirillales</taxon>
        <taxon>Alcanivoracaceae</taxon>
        <taxon>Alloalcanivorax</taxon>
    </lineage>
</organism>
<evidence type="ECO:0000313" key="2">
    <source>
        <dbReference type="Proteomes" id="UP001064106"/>
    </source>
</evidence>
<evidence type="ECO:0008006" key="3">
    <source>
        <dbReference type="Google" id="ProtNLM"/>
    </source>
</evidence>
<evidence type="ECO:0000313" key="1">
    <source>
        <dbReference type="EMBL" id="MCU5784851.1"/>
    </source>
</evidence>
<reference evidence="1" key="1">
    <citation type="submission" date="2012-09" db="EMBL/GenBank/DDBJ databases">
        <title>Genome Sequence of alkane-degrading Bacterium Alcanivorax balearicus MACL04.</title>
        <authorList>
            <person name="Lai Q."/>
            <person name="Shao Z."/>
        </authorList>
    </citation>
    <scope>NUCLEOTIDE SEQUENCE</scope>
    <source>
        <strain evidence="1">MACL04</strain>
    </source>
</reference>
<dbReference type="RefSeq" id="WP_262462671.1">
    <property type="nucleotide sequence ID" value="NZ_ARXS01000042.1"/>
</dbReference>
<dbReference type="EMBL" id="ARXS01000042">
    <property type="protein sequence ID" value="MCU5784851.1"/>
    <property type="molecule type" value="Genomic_DNA"/>
</dbReference>
<gene>
    <name evidence="1" type="ORF">MA04_04151</name>
</gene>
<sequence>MVREKRIDIGAINITMHPHSPKQYVTMMKDVFKLRKSAQMWGDQQAIITSMRQQDDSLVKGEPPLVGDIFKYTKIDMDGDWFNINNSGFATEEDLDSIKIPEHLKPNSARFSYIFFPDQHLLFYEGYYNGKSLSAGSAERFFERVLNQSSITNKYGAVNVTHVPGEDALDSALKMYHKDYISMEIKRPNPDDHAEVEREVMERMKARNVAHYEQNYKAEKGKSIEIDESLGVMARVAAKNGNFEVRGKDVNGHPERLSTKEHPWRYSEYYNPNVELAFEVFRRRASKMKDTIMEWLKG</sequence>
<proteinExistence type="predicted"/>
<dbReference type="Pfam" id="PF15931">
    <property type="entry name" value="DUF4747"/>
    <property type="match status" value="1"/>
</dbReference>
<accession>A0ABT2R4Z0</accession>
<protein>
    <recommendedName>
        <fullName evidence="3">Tle cognate immunity protein 4 C-terminal domain-containing protein</fullName>
    </recommendedName>
</protein>
<comment type="caution">
    <text evidence="1">The sequence shown here is derived from an EMBL/GenBank/DDBJ whole genome shotgun (WGS) entry which is preliminary data.</text>
</comment>
<name>A0ABT2R4Z0_9GAMM</name>